<dbReference type="AlphaFoldDB" id="A0A1D9MM24"/>
<dbReference type="EMBL" id="CP017812">
    <property type="protein sequence ID" value="AOZ73421.1"/>
    <property type="molecule type" value="Genomic_DNA"/>
</dbReference>
<comment type="cofactor">
    <cofactor evidence="1">
        <name>Mg(2+)</name>
        <dbReference type="ChEBI" id="CHEBI:18420"/>
    </cofactor>
</comment>
<reference evidence="7 8" key="1">
    <citation type="submission" date="2016-10" db="EMBL/GenBank/DDBJ databases">
        <title>Actinomyces aegypiusis sp. nov., isolated from the Aegypius monachus in Qinghai Tibet Plateau China.</title>
        <authorList>
            <person name="Wang Y."/>
        </authorList>
    </citation>
    <scope>NUCLEOTIDE SEQUENCE [LARGE SCALE GENOMIC DNA]</scope>
    <source>
        <strain evidence="7 8">VUL4_3</strain>
    </source>
</reference>
<dbReference type="GO" id="GO:0046872">
    <property type="term" value="F:metal ion binding"/>
    <property type="evidence" value="ECO:0007669"/>
    <property type="project" value="UniProtKB-KW"/>
</dbReference>
<dbReference type="SUPFAM" id="SSF48576">
    <property type="entry name" value="Terpenoid synthases"/>
    <property type="match status" value="1"/>
</dbReference>
<dbReference type="KEGG" id="avu:BK816_01865"/>
<dbReference type="CDD" id="cd00685">
    <property type="entry name" value="Trans_IPPS_HT"/>
    <property type="match status" value="1"/>
</dbReference>
<evidence type="ECO:0000256" key="1">
    <source>
        <dbReference type="ARBA" id="ARBA00001946"/>
    </source>
</evidence>
<comment type="similarity">
    <text evidence="2 6">Belongs to the FPP/GGPP synthase family.</text>
</comment>
<dbReference type="SFLD" id="SFLDG01017">
    <property type="entry name" value="Polyprenyl_Transferase_Like"/>
    <property type="match status" value="1"/>
</dbReference>
<dbReference type="InterPro" id="IPR000092">
    <property type="entry name" value="Polyprenyl_synt"/>
</dbReference>
<proteinExistence type="inferred from homology"/>
<keyword evidence="4" id="KW-0479">Metal-binding</keyword>
<dbReference type="Proteomes" id="UP000176288">
    <property type="component" value="Chromosome"/>
</dbReference>
<dbReference type="RefSeq" id="WP_071164884.1">
    <property type="nucleotide sequence ID" value="NZ_CP017812.1"/>
</dbReference>
<evidence type="ECO:0000256" key="4">
    <source>
        <dbReference type="ARBA" id="ARBA00022723"/>
    </source>
</evidence>
<keyword evidence="5" id="KW-0460">Magnesium</keyword>
<dbReference type="STRING" id="1912795.BK816_01865"/>
<keyword evidence="8" id="KW-1185">Reference proteome</keyword>
<name>A0A1D9MM24_9ACTO</name>
<dbReference type="GO" id="GO:0008299">
    <property type="term" value="P:isoprenoid biosynthetic process"/>
    <property type="evidence" value="ECO:0007669"/>
    <property type="project" value="InterPro"/>
</dbReference>
<organism evidence="7 8">
    <name type="scientific">Boudabousia tangfeifanii</name>
    <dbReference type="NCBI Taxonomy" id="1912795"/>
    <lineage>
        <taxon>Bacteria</taxon>
        <taxon>Bacillati</taxon>
        <taxon>Actinomycetota</taxon>
        <taxon>Actinomycetes</taxon>
        <taxon>Actinomycetales</taxon>
        <taxon>Actinomycetaceae</taxon>
        <taxon>Boudabousia</taxon>
    </lineage>
</organism>
<protein>
    <submittedName>
        <fullName evidence="7">Geranylgeranyl pyrophosphate synthase</fullName>
    </submittedName>
</protein>
<dbReference type="Pfam" id="PF00348">
    <property type="entry name" value="polyprenyl_synt"/>
    <property type="match status" value="1"/>
</dbReference>
<dbReference type="InterPro" id="IPR033749">
    <property type="entry name" value="Polyprenyl_synt_CS"/>
</dbReference>
<dbReference type="Gene3D" id="1.10.600.10">
    <property type="entry name" value="Farnesyl Diphosphate Synthase"/>
    <property type="match status" value="1"/>
</dbReference>
<accession>A0A1D9MM24</accession>
<dbReference type="PANTHER" id="PTHR12001:SF69">
    <property type="entry name" value="ALL TRANS-POLYPRENYL-DIPHOSPHATE SYNTHASE PDSS1"/>
    <property type="match status" value="1"/>
</dbReference>
<dbReference type="PANTHER" id="PTHR12001">
    <property type="entry name" value="GERANYLGERANYL PYROPHOSPHATE SYNTHASE"/>
    <property type="match status" value="1"/>
</dbReference>
<keyword evidence="3 6" id="KW-0808">Transferase</keyword>
<evidence type="ECO:0000256" key="5">
    <source>
        <dbReference type="ARBA" id="ARBA00022842"/>
    </source>
</evidence>
<evidence type="ECO:0000256" key="3">
    <source>
        <dbReference type="ARBA" id="ARBA00022679"/>
    </source>
</evidence>
<dbReference type="PROSITE" id="PS00444">
    <property type="entry name" value="POLYPRENYL_SYNTHASE_2"/>
    <property type="match status" value="1"/>
</dbReference>
<evidence type="ECO:0000313" key="7">
    <source>
        <dbReference type="EMBL" id="AOZ73421.1"/>
    </source>
</evidence>
<evidence type="ECO:0000256" key="6">
    <source>
        <dbReference type="RuleBase" id="RU004466"/>
    </source>
</evidence>
<dbReference type="SFLD" id="SFLDS00005">
    <property type="entry name" value="Isoprenoid_Synthase_Type_I"/>
    <property type="match status" value="1"/>
</dbReference>
<dbReference type="OrthoDB" id="4497239at2"/>
<sequence length="333" mass="35282">MNLSAKDLPELQSELSEQLGQVEELLLESVQGSGDLVDPLTSHLAKAGGKRMRPLLVALCGTLGPNPEPEKLVQAATAVELTHLATLYHDDVMDDAPSRRGVNSAHIEWDNNRAILAGDVLFARASRLVAALGAEAVDFHAKTFERLCLGQLNETFGPQGGEDRVEFYLQVLADKTGSLVAAAASFGALYSGASDEVREAVALYGDRVGVAFQIADDILDLVSSAEVSGKTPGTDLREGVDTLPVLLLRRQAAEGKGDAEVARILDALAGDLSADEDLAQVVSAITNHPVMAQTRQLARDWVDKAIDALAPVPDGEAKDALVLFANSMIDRVA</sequence>
<evidence type="ECO:0000313" key="8">
    <source>
        <dbReference type="Proteomes" id="UP000176288"/>
    </source>
</evidence>
<evidence type="ECO:0000256" key="2">
    <source>
        <dbReference type="ARBA" id="ARBA00006706"/>
    </source>
</evidence>
<dbReference type="GO" id="GO:0004659">
    <property type="term" value="F:prenyltransferase activity"/>
    <property type="evidence" value="ECO:0007669"/>
    <property type="project" value="InterPro"/>
</dbReference>
<gene>
    <name evidence="7" type="ORF">BK816_01865</name>
</gene>
<dbReference type="InterPro" id="IPR008949">
    <property type="entry name" value="Isoprenoid_synthase_dom_sf"/>
</dbReference>